<dbReference type="STRING" id="218851.A0A2G5DHI4"/>
<dbReference type="EMBL" id="KZ305037">
    <property type="protein sequence ID" value="PIA42965.1"/>
    <property type="molecule type" value="Genomic_DNA"/>
</dbReference>
<protein>
    <recommendedName>
        <fullName evidence="3">Serine-rich protein-like protein</fullName>
    </recommendedName>
</protein>
<dbReference type="InParanoid" id="A0A2G5DHI4"/>
<proteinExistence type="predicted"/>
<organism evidence="1 2">
    <name type="scientific">Aquilegia coerulea</name>
    <name type="common">Rocky mountain columbine</name>
    <dbReference type="NCBI Taxonomy" id="218851"/>
    <lineage>
        <taxon>Eukaryota</taxon>
        <taxon>Viridiplantae</taxon>
        <taxon>Streptophyta</taxon>
        <taxon>Embryophyta</taxon>
        <taxon>Tracheophyta</taxon>
        <taxon>Spermatophyta</taxon>
        <taxon>Magnoliopsida</taxon>
        <taxon>Ranunculales</taxon>
        <taxon>Ranunculaceae</taxon>
        <taxon>Thalictroideae</taxon>
        <taxon>Aquilegia</taxon>
    </lineage>
</organism>
<keyword evidence="2" id="KW-1185">Reference proteome</keyword>
<evidence type="ECO:0008006" key="3">
    <source>
        <dbReference type="Google" id="ProtNLM"/>
    </source>
</evidence>
<name>A0A2G5DHI4_AQUCA</name>
<gene>
    <name evidence="1" type="ORF">AQUCO_02000428v1</name>
</gene>
<dbReference type="AlphaFoldDB" id="A0A2G5DHI4"/>
<reference evidence="1 2" key="1">
    <citation type="submission" date="2017-09" db="EMBL/GenBank/DDBJ databases">
        <title>WGS assembly of Aquilegia coerulea Goldsmith.</title>
        <authorList>
            <person name="Hodges S."/>
            <person name="Kramer E."/>
            <person name="Nordborg M."/>
            <person name="Tomkins J."/>
            <person name="Borevitz J."/>
            <person name="Derieg N."/>
            <person name="Yan J."/>
            <person name="Mihaltcheva S."/>
            <person name="Hayes R.D."/>
            <person name="Rokhsar D."/>
        </authorList>
    </citation>
    <scope>NUCLEOTIDE SEQUENCE [LARGE SCALE GENOMIC DNA]</scope>
    <source>
        <strain evidence="2">cv. Goldsmith</strain>
    </source>
</reference>
<evidence type="ECO:0000313" key="1">
    <source>
        <dbReference type="EMBL" id="PIA42965.1"/>
    </source>
</evidence>
<accession>A0A2G5DHI4</accession>
<evidence type="ECO:0000313" key="2">
    <source>
        <dbReference type="Proteomes" id="UP000230069"/>
    </source>
</evidence>
<dbReference type="OrthoDB" id="1931102at2759"/>
<sequence length="185" mass="20083">MAARCSSSSRFMSSATTLLPKGSSERYSSSAFDYSSRVSQRLSCSASSRFSMDQRPVTPCNQAVNKIGNQGLSASQTRRQCMCSPSTHPGAFRCRYHSNRGGTGTVVASSLYSSKAIKLNLQKTSSEELNLQKYAITNSMVHKGAVEGGDSVKKALKDLIRPSTSDPRKIKIHHRPSRLSVTSLV</sequence>
<dbReference type="Proteomes" id="UP000230069">
    <property type="component" value="Unassembled WGS sequence"/>
</dbReference>